<dbReference type="EMBL" id="CP118377">
    <property type="protein sequence ID" value="WFD43929.1"/>
    <property type="molecule type" value="Genomic_DNA"/>
</dbReference>
<organism evidence="18 19">
    <name type="scientific">Malassezia psittaci</name>
    <dbReference type="NCBI Taxonomy" id="1821823"/>
    <lineage>
        <taxon>Eukaryota</taxon>
        <taxon>Fungi</taxon>
        <taxon>Dikarya</taxon>
        <taxon>Basidiomycota</taxon>
        <taxon>Ustilaginomycotina</taxon>
        <taxon>Malasseziomycetes</taxon>
        <taxon>Malasseziales</taxon>
        <taxon>Malasseziaceae</taxon>
        <taxon>Malassezia</taxon>
    </lineage>
</organism>
<keyword evidence="9 18" id="KW-0413">Isomerase</keyword>
<dbReference type="Gene3D" id="1.10.441.10">
    <property type="entry name" value="Phosphomannose Isomerase, domain 2"/>
    <property type="match status" value="1"/>
</dbReference>
<evidence type="ECO:0000256" key="9">
    <source>
        <dbReference type="ARBA" id="ARBA00023235"/>
    </source>
</evidence>
<dbReference type="Pfam" id="PF20512">
    <property type="entry name" value="PMI_typeI_hel"/>
    <property type="match status" value="1"/>
</dbReference>
<evidence type="ECO:0000256" key="3">
    <source>
        <dbReference type="ARBA" id="ARBA00004666"/>
    </source>
</evidence>
<evidence type="ECO:0000256" key="5">
    <source>
        <dbReference type="ARBA" id="ARBA00011956"/>
    </source>
</evidence>
<dbReference type="PANTHER" id="PTHR10309">
    <property type="entry name" value="MANNOSE-6-PHOSPHATE ISOMERASE"/>
    <property type="match status" value="1"/>
</dbReference>
<dbReference type="GO" id="GO:0004476">
    <property type="term" value="F:mannose-6-phosphate isomerase activity"/>
    <property type="evidence" value="ECO:0007669"/>
    <property type="project" value="UniProtKB-EC"/>
</dbReference>
<dbReference type="Pfam" id="PF01238">
    <property type="entry name" value="PMI_typeI_C"/>
    <property type="match status" value="1"/>
</dbReference>
<evidence type="ECO:0000256" key="2">
    <source>
        <dbReference type="ARBA" id="ARBA00002564"/>
    </source>
</evidence>
<evidence type="ECO:0000256" key="4">
    <source>
        <dbReference type="ARBA" id="ARBA00010772"/>
    </source>
</evidence>
<keyword evidence="8 13" id="KW-0862">Zinc</keyword>
<dbReference type="GO" id="GO:0005975">
    <property type="term" value="P:carbohydrate metabolic process"/>
    <property type="evidence" value="ECO:0007669"/>
    <property type="project" value="InterPro"/>
</dbReference>
<dbReference type="GO" id="GO:0009298">
    <property type="term" value="P:GDP-mannose biosynthetic process"/>
    <property type="evidence" value="ECO:0007669"/>
    <property type="project" value="InterPro"/>
</dbReference>
<dbReference type="InterPro" id="IPR001250">
    <property type="entry name" value="Man6P_Isoase-1"/>
</dbReference>
<dbReference type="EC" id="5.3.1.8" evidence="5"/>
<comment type="similarity">
    <text evidence="4 14">Belongs to the mannose-6-phosphate isomerase type 1 family.</text>
</comment>
<dbReference type="PANTHER" id="PTHR10309:SF0">
    <property type="entry name" value="MANNOSE-6-PHOSPHATE ISOMERASE"/>
    <property type="match status" value="1"/>
</dbReference>
<dbReference type="InterPro" id="IPR046456">
    <property type="entry name" value="PMI_typeI_C"/>
</dbReference>
<evidence type="ECO:0000256" key="14">
    <source>
        <dbReference type="RuleBase" id="RU004189"/>
    </source>
</evidence>
<name>A0AAF0FBK4_9BASI</name>
<comment type="pathway">
    <text evidence="3">Nucleotide-sugar biosynthesis; GDP-alpha-D-mannose biosynthesis; alpha-D-mannose 1-phosphate from D-fructose 6-phosphate: step 1/2.</text>
</comment>
<keyword evidence="19" id="KW-1185">Reference proteome</keyword>
<evidence type="ECO:0000256" key="11">
    <source>
        <dbReference type="ARBA" id="ARBA00030762"/>
    </source>
</evidence>
<dbReference type="InterPro" id="IPR046458">
    <property type="entry name" value="PMI_typeI_hel"/>
</dbReference>
<comment type="cofactor">
    <cofactor evidence="13">
        <name>Zn(2+)</name>
        <dbReference type="ChEBI" id="CHEBI:29105"/>
    </cofactor>
    <text evidence="13">Binds 1 zinc ion per subunit.</text>
</comment>
<gene>
    <name evidence="18" type="primary">PMI1</name>
    <name evidence="18" type="ORF">MPSI1_002594</name>
</gene>
<evidence type="ECO:0000259" key="17">
    <source>
        <dbReference type="Pfam" id="PF20512"/>
    </source>
</evidence>
<evidence type="ECO:0000256" key="7">
    <source>
        <dbReference type="ARBA" id="ARBA00022723"/>
    </source>
</evidence>
<dbReference type="SUPFAM" id="SSF51182">
    <property type="entry name" value="RmlC-like cupins"/>
    <property type="match status" value="1"/>
</dbReference>
<dbReference type="CDD" id="cd07011">
    <property type="entry name" value="cupin_PMI_type_I_N"/>
    <property type="match status" value="1"/>
</dbReference>
<dbReference type="InterPro" id="IPR016305">
    <property type="entry name" value="Mannose-6-P_Isomerase"/>
</dbReference>
<evidence type="ECO:0000313" key="18">
    <source>
        <dbReference type="EMBL" id="WFD43929.1"/>
    </source>
</evidence>
<keyword evidence="7 13" id="KW-0479">Metal-binding</keyword>
<dbReference type="PROSITE" id="PS00966">
    <property type="entry name" value="PMI_I_2"/>
    <property type="match status" value="1"/>
</dbReference>
<feature type="binding site" evidence="13">
    <location>
        <position position="113"/>
    </location>
    <ligand>
        <name>Zn(2+)</name>
        <dbReference type="ChEBI" id="CHEBI:29105"/>
    </ligand>
</feature>
<feature type="binding site" evidence="13">
    <location>
        <position position="285"/>
    </location>
    <ligand>
        <name>Zn(2+)</name>
        <dbReference type="ChEBI" id="CHEBI:29105"/>
    </ligand>
</feature>
<dbReference type="AlphaFoldDB" id="A0AAF0FBK4"/>
<feature type="domain" description="Phosphomannose isomerase type I helical insertion" evidence="17">
    <location>
        <begin position="183"/>
        <end position="266"/>
    </location>
</feature>
<dbReference type="GO" id="GO:0005829">
    <property type="term" value="C:cytosol"/>
    <property type="evidence" value="ECO:0007669"/>
    <property type="project" value="TreeGrafter"/>
</dbReference>
<dbReference type="PRINTS" id="PR00714">
    <property type="entry name" value="MAN6PISMRASE"/>
</dbReference>
<dbReference type="Pfam" id="PF20511">
    <property type="entry name" value="PMI_typeI_cat"/>
    <property type="match status" value="1"/>
</dbReference>
<dbReference type="InterPro" id="IPR011051">
    <property type="entry name" value="RmlC_Cupin_sf"/>
</dbReference>
<reference evidence="18" key="1">
    <citation type="submission" date="2023-02" db="EMBL/GenBank/DDBJ databases">
        <title>Mating type loci evolution in Malassezia.</title>
        <authorList>
            <person name="Coelho M.A."/>
        </authorList>
    </citation>
    <scope>NUCLEOTIDE SEQUENCE</scope>
    <source>
        <strain evidence="18">CBS 14136</strain>
    </source>
</reference>
<evidence type="ECO:0000313" key="19">
    <source>
        <dbReference type="Proteomes" id="UP001214628"/>
    </source>
</evidence>
<feature type="binding site" evidence="13">
    <location>
        <position position="115"/>
    </location>
    <ligand>
        <name>Zn(2+)</name>
        <dbReference type="ChEBI" id="CHEBI:29105"/>
    </ligand>
</feature>
<accession>A0AAF0FBK4</accession>
<evidence type="ECO:0000259" key="15">
    <source>
        <dbReference type="Pfam" id="PF01238"/>
    </source>
</evidence>
<dbReference type="InterPro" id="IPR014710">
    <property type="entry name" value="RmlC-like_jellyroll"/>
</dbReference>
<feature type="active site" evidence="12">
    <location>
        <position position="304"/>
    </location>
</feature>
<dbReference type="PIRSF" id="PIRSF001480">
    <property type="entry name" value="Mannose-6-phosphate_isomerase"/>
    <property type="match status" value="1"/>
</dbReference>
<evidence type="ECO:0000256" key="6">
    <source>
        <dbReference type="ARBA" id="ARBA00018236"/>
    </source>
</evidence>
<protein>
    <recommendedName>
        <fullName evidence="6">Mannose-6-phosphate isomerase</fullName>
        <ecNumber evidence="5">5.3.1.8</ecNumber>
    </recommendedName>
    <alternativeName>
        <fullName evidence="10">Phosphohexomutase</fullName>
    </alternativeName>
    <alternativeName>
        <fullName evidence="11">Phosphomannose isomerase</fullName>
    </alternativeName>
</protein>
<evidence type="ECO:0000256" key="8">
    <source>
        <dbReference type="ARBA" id="ARBA00022833"/>
    </source>
</evidence>
<dbReference type="Proteomes" id="UP001214628">
    <property type="component" value="Chromosome 3"/>
</dbReference>
<evidence type="ECO:0000256" key="10">
    <source>
        <dbReference type="ARBA" id="ARBA00029741"/>
    </source>
</evidence>
<evidence type="ECO:0000256" key="12">
    <source>
        <dbReference type="PIRSR" id="PIRSR001480-1"/>
    </source>
</evidence>
<dbReference type="InterPro" id="IPR018050">
    <property type="entry name" value="Pmannose_isomerase-type1_CS"/>
</dbReference>
<comment type="catalytic activity">
    <reaction evidence="1">
        <text>D-mannose 6-phosphate = D-fructose 6-phosphate</text>
        <dbReference type="Rhea" id="RHEA:12356"/>
        <dbReference type="ChEBI" id="CHEBI:58735"/>
        <dbReference type="ChEBI" id="CHEBI:61527"/>
        <dbReference type="EC" id="5.3.1.8"/>
    </reaction>
</comment>
<evidence type="ECO:0000256" key="1">
    <source>
        <dbReference type="ARBA" id="ARBA00000757"/>
    </source>
</evidence>
<dbReference type="Gene3D" id="2.60.120.10">
    <property type="entry name" value="Jelly Rolls"/>
    <property type="match status" value="2"/>
</dbReference>
<evidence type="ECO:0000259" key="16">
    <source>
        <dbReference type="Pfam" id="PF20511"/>
    </source>
</evidence>
<dbReference type="GO" id="GO:0008270">
    <property type="term" value="F:zinc ion binding"/>
    <property type="evidence" value="ECO:0007669"/>
    <property type="project" value="InterPro"/>
</dbReference>
<proteinExistence type="inferred from homology"/>
<sequence>MTVFRLIPGVQSYEWGIKGGEKNSICADLAEATPELEFQRNATTPYAELWMGTHPILPSRLADDKSKPLLNEVLCKNPGLLGDEVVKKYGTSKEGSLPFLFKVLSISQALSIQAHPDKKLAERLHAEKPDMYKAIAAFSGFCGFRPVREILHFIEVVPELHSILHADDALRKQLQTAAEAQENQWKGSSNENASNIVYEALKLAFGKLANTDQKVYQPAVNKLVARYEEARQKNKTLEVSEDIADLVIRLNGQHSEDIGIFCTFFLNVVHLQPGEALFLCADEPHAYLSGHILECMAASDNVVRAGLTPKARDVDVLVDMLTYRSTRADDQLLKAERWDGDSAYPNPTLLYDPPIEEFSVLVTTLTDKAGKSSQRALRGPSVVLVVEGKGTLQADGQSQELYAGLVLFVGANTPIEVSSDHKLVLSRAFLEINA</sequence>
<comment type="function">
    <text evidence="2">Involved in the synthesis of the GDP-mannose and dolichol-phosphate-mannose required for a number of critical mannosyl transfer reactions.</text>
</comment>
<feature type="domain" description="Phosphomannose isomerase type I catalytic" evidence="16">
    <location>
        <begin position="3"/>
        <end position="146"/>
    </location>
</feature>
<feature type="domain" description="Phosphomannose isomerase type I C-terminal" evidence="15">
    <location>
        <begin position="349"/>
        <end position="397"/>
    </location>
</feature>
<dbReference type="NCBIfam" id="TIGR00218">
    <property type="entry name" value="manA"/>
    <property type="match status" value="1"/>
</dbReference>
<dbReference type="InterPro" id="IPR046457">
    <property type="entry name" value="PMI_typeI_cat"/>
</dbReference>
<evidence type="ECO:0000256" key="13">
    <source>
        <dbReference type="PIRSR" id="PIRSR001480-2"/>
    </source>
</evidence>